<dbReference type="EMBL" id="KZ613473">
    <property type="protein sequence ID" value="PMD24005.1"/>
    <property type="molecule type" value="Genomic_DNA"/>
</dbReference>
<keyword evidence="8" id="KW-0131">Cell cycle</keyword>
<keyword evidence="6" id="KW-0995">Kinetochore</keyword>
<dbReference type="GO" id="GO:0051301">
    <property type="term" value="P:cell division"/>
    <property type="evidence" value="ECO:0007669"/>
    <property type="project" value="UniProtKB-KW"/>
</dbReference>
<dbReference type="GO" id="GO:0000070">
    <property type="term" value="P:mitotic sister chromatid segregation"/>
    <property type="evidence" value="ECO:0007669"/>
    <property type="project" value="TreeGrafter"/>
</dbReference>
<dbReference type="PANTHER" id="PTHR14527">
    <property type="entry name" value="PROTEIN MIS12 HOMOLOG"/>
    <property type="match status" value="1"/>
</dbReference>
<evidence type="ECO:0008006" key="12">
    <source>
        <dbReference type="Google" id="ProtNLM"/>
    </source>
</evidence>
<proteinExistence type="inferred from homology"/>
<dbReference type="GO" id="GO:0051382">
    <property type="term" value="P:kinetochore assembly"/>
    <property type="evidence" value="ECO:0007669"/>
    <property type="project" value="TreeGrafter"/>
</dbReference>
<gene>
    <name evidence="10" type="ORF">NA56DRAFT_746167</name>
</gene>
<organism evidence="10 11">
    <name type="scientific">Hyaloscypha hepaticicola</name>
    <dbReference type="NCBI Taxonomy" id="2082293"/>
    <lineage>
        <taxon>Eukaryota</taxon>
        <taxon>Fungi</taxon>
        <taxon>Dikarya</taxon>
        <taxon>Ascomycota</taxon>
        <taxon>Pezizomycotina</taxon>
        <taxon>Leotiomycetes</taxon>
        <taxon>Helotiales</taxon>
        <taxon>Hyaloscyphaceae</taxon>
        <taxon>Hyaloscypha</taxon>
    </lineage>
</organism>
<comment type="subcellular location">
    <subcellularLocation>
        <location evidence="1">Chromosome</location>
        <location evidence="1">Centromere</location>
        <location evidence="1">Kinetochore</location>
    </subcellularLocation>
</comment>
<evidence type="ECO:0000256" key="2">
    <source>
        <dbReference type="ARBA" id="ARBA00008643"/>
    </source>
</evidence>
<evidence type="ECO:0000256" key="1">
    <source>
        <dbReference type="ARBA" id="ARBA00004629"/>
    </source>
</evidence>
<dbReference type="GO" id="GO:0005634">
    <property type="term" value="C:nucleus"/>
    <property type="evidence" value="ECO:0007669"/>
    <property type="project" value="InterPro"/>
</dbReference>
<evidence type="ECO:0000256" key="6">
    <source>
        <dbReference type="ARBA" id="ARBA00022838"/>
    </source>
</evidence>
<reference evidence="10 11" key="1">
    <citation type="submission" date="2016-05" db="EMBL/GenBank/DDBJ databases">
        <title>A degradative enzymes factory behind the ericoid mycorrhizal symbiosis.</title>
        <authorList>
            <consortium name="DOE Joint Genome Institute"/>
            <person name="Martino E."/>
            <person name="Morin E."/>
            <person name="Grelet G."/>
            <person name="Kuo A."/>
            <person name="Kohler A."/>
            <person name="Daghino S."/>
            <person name="Barry K."/>
            <person name="Choi C."/>
            <person name="Cichocki N."/>
            <person name="Clum A."/>
            <person name="Copeland A."/>
            <person name="Hainaut M."/>
            <person name="Haridas S."/>
            <person name="Labutti K."/>
            <person name="Lindquist E."/>
            <person name="Lipzen A."/>
            <person name="Khouja H.-R."/>
            <person name="Murat C."/>
            <person name="Ohm R."/>
            <person name="Olson A."/>
            <person name="Spatafora J."/>
            <person name="Veneault-Fourrey C."/>
            <person name="Henrissat B."/>
            <person name="Grigoriev I."/>
            <person name="Martin F."/>
            <person name="Perotto S."/>
        </authorList>
    </citation>
    <scope>NUCLEOTIDE SEQUENCE [LARGE SCALE GENOMIC DNA]</scope>
    <source>
        <strain evidence="10 11">UAMH 7357</strain>
    </source>
</reference>
<evidence type="ECO:0000256" key="7">
    <source>
        <dbReference type="ARBA" id="ARBA00023054"/>
    </source>
</evidence>
<keyword evidence="11" id="KW-1185">Reference proteome</keyword>
<comment type="similarity">
    <text evidence="2">Belongs to the mis12 family.</text>
</comment>
<protein>
    <recommendedName>
        <fullName evidence="12">Mis12-domain-containing protein</fullName>
    </recommendedName>
</protein>
<sequence length="329" mass="36678">MSAPASSEVNLLTEHFSYRPAALIDDIINSIITLSFRATEAVEKGLLAANLSDLGFRIPSQHTPEAQEAARTITEAAKHEIENGVHQLETLLETKIDKNFDRLEIYAFRNIFSVPPEVSDWVRLSHYEGLNFVEDKDAPNTETVTMQRKKLRETQKLHSLLVGEIAMNEATISELKSLLLNQGPKQEPDTEVQVTYPAFAFLQNKGDIAGDGSHPVTTTASFAISQLPALKSLLENLKPRLHQLANGNGKQGLVGEEEKTWRRERLEFIEKETKRHLENVRGLELGEMGEVRDGEWQGEGRKLGKGEVEDLERVVGMVGSGEGDPMDED</sequence>
<evidence type="ECO:0000256" key="3">
    <source>
        <dbReference type="ARBA" id="ARBA00022454"/>
    </source>
</evidence>
<dbReference type="InterPro" id="IPR008685">
    <property type="entry name" value="Centromere_Mis12"/>
</dbReference>
<dbReference type="AlphaFoldDB" id="A0A2J6QCN2"/>
<evidence type="ECO:0000313" key="10">
    <source>
        <dbReference type="EMBL" id="PMD24005.1"/>
    </source>
</evidence>
<name>A0A2J6QCN2_9HELO</name>
<keyword evidence="7" id="KW-0175">Coiled coil</keyword>
<dbReference type="Pfam" id="PF05859">
    <property type="entry name" value="Mis12"/>
    <property type="match status" value="1"/>
</dbReference>
<accession>A0A2J6QCN2</accession>
<keyword evidence="3" id="KW-0158">Chromosome</keyword>
<evidence type="ECO:0000256" key="8">
    <source>
        <dbReference type="ARBA" id="ARBA00023306"/>
    </source>
</evidence>
<evidence type="ECO:0000313" key="11">
    <source>
        <dbReference type="Proteomes" id="UP000235672"/>
    </source>
</evidence>
<keyword evidence="9" id="KW-0137">Centromere</keyword>
<dbReference type="PANTHER" id="PTHR14527:SF2">
    <property type="entry name" value="PROTEIN MIS12 HOMOLOG"/>
    <property type="match status" value="1"/>
</dbReference>
<dbReference type="OrthoDB" id="1884855at2759"/>
<evidence type="ECO:0000256" key="9">
    <source>
        <dbReference type="ARBA" id="ARBA00023328"/>
    </source>
</evidence>
<keyword evidence="5" id="KW-0498">Mitosis</keyword>
<evidence type="ECO:0000256" key="4">
    <source>
        <dbReference type="ARBA" id="ARBA00022618"/>
    </source>
</evidence>
<dbReference type="GO" id="GO:0000444">
    <property type="term" value="C:MIS12/MIND type complex"/>
    <property type="evidence" value="ECO:0007669"/>
    <property type="project" value="TreeGrafter"/>
</dbReference>
<dbReference type="Proteomes" id="UP000235672">
    <property type="component" value="Unassembled WGS sequence"/>
</dbReference>
<evidence type="ECO:0000256" key="5">
    <source>
        <dbReference type="ARBA" id="ARBA00022776"/>
    </source>
</evidence>
<keyword evidence="4" id="KW-0132">Cell division</keyword>